<protein>
    <submittedName>
        <fullName evidence="6">LacI family DNA-binding transcriptional regulator</fullName>
    </submittedName>
</protein>
<dbReference type="PROSITE" id="PS00356">
    <property type="entry name" value="HTH_LACI_1"/>
    <property type="match status" value="1"/>
</dbReference>
<dbReference type="SUPFAM" id="SSF53822">
    <property type="entry name" value="Periplasmic binding protein-like I"/>
    <property type="match status" value="1"/>
</dbReference>
<evidence type="ECO:0000256" key="3">
    <source>
        <dbReference type="ARBA" id="ARBA00023163"/>
    </source>
</evidence>
<comment type="caution">
    <text evidence="6">The sequence shown here is derived from an EMBL/GenBank/DDBJ whole genome shotgun (WGS) entry which is preliminary data.</text>
</comment>
<evidence type="ECO:0000256" key="1">
    <source>
        <dbReference type="ARBA" id="ARBA00023015"/>
    </source>
</evidence>
<dbReference type="InterPro" id="IPR000843">
    <property type="entry name" value="HTH_LacI"/>
</dbReference>
<sequence length="353" mass="37243">MTSSPTAAAGDEPAARARRRPGMHDVARLAGVSHQTVSRVLNDSASVSSRTRALVLAAIDELGYRPNTAARTLVTGRSKTLGLVTVGGALYGPMSMLYGIEAAARERGYILTVANVGGGEGDAVERALLRLERQGVEGIVVVAPLTSVGESLGSVAPHLPLVAVESSLDATFPVIAVDQAAGAHAATRHLLDLGHPTVWHVAGPEHWYEAQDRITGWTAALQAAGADVPPLLRGDWSPRSGYEVGQIVSRMSDVTALFVGNDPMALGVLRALREHGRDVPGDISVVGFDDIPEAEYFSPPLTTVRQPFEEVGRRSLSALLEELDAGRMRPGRIVIPPELVVRGSTAPYAAVRD</sequence>
<dbReference type="CDD" id="cd01392">
    <property type="entry name" value="HTH_LacI"/>
    <property type="match status" value="1"/>
</dbReference>
<dbReference type="CDD" id="cd01574">
    <property type="entry name" value="PBP1_LacI"/>
    <property type="match status" value="1"/>
</dbReference>
<dbReference type="SMART" id="SM00354">
    <property type="entry name" value="HTH_LACI"/>
    <property type="match status" value="1"/>
</dbReference>
<accession>A0ABW8ANE5</accession>
<dbReference type="PANTHER" id="PTHR30146:SF109">
    <property type="entry name" value="HTH-TYPE TRANSCRIPTIONAL REGULATOR GALS"/>
    <property type="match status" value="1"/>
</dbReference>
<dbReference type="PROSITE" id="PS50932">
    <property type="entry name" value="HTH_LACI_2"/>
    <property type="match status" value="1"/>
</dbReference>
<evidence type="ECO:0000256" key="4">
    <source>
        <dbReference type="SAM" id="MobiDB-lite"/>
    </source>
</evidence>
<dbReference type="PANTHER" id="PTHR30146">
    <property type="entry name" value="LACI-RELATED TRANSCRIPTIONAL REPRESSOR"/>
    <property type="match status" value="1"/>
</dbReference>
<name>A0ABW8ANE5_9ACTN</name>
<evidence type="ECO:0000313" key="7">
    <source>
        <dbReference type="Proteomes" id="UP001612915"/>
    </source>
</evidence>
<evidence type="ECO:0000313" key="6">
    <source>
        <dbReference type="EMBL" id="MFI7587132.1"/>
    </source>
</evidence>
<dbReference type="EMBL" id="JBITLV010000002">
    <property type="protein sequence ID" value="MFI7587132.1"/>
    <property type="molecule type" value="Genomic_DNA"/>
</dbReference>
<gene>
    <name evidence="6" type="ORF">ACIB24_08670</name>
</gene>
<evidence type="ECO:0000259" key="5">
    <source>
        <dbReference type="PROSITE" id="PS50932"/>
    </source>
</evidence>
<dbReference type="InterPro" id="IPR028082">
    <property type="entry name" value="Peripla_BP_I"/>
</dbReference>
<dbReference type="Proteomes" id="UP001612915">
    <property type="component" value="Unassembled WGS sequence"/>
</dbReference>
<dbReference type="InterPro" id="IPR010982">
    <property type="entry name" value="Lambda_DNA-bd_dom_sf"/>
</dbReference>
<feature type="domain" description="HTH lacI-type" evidence="5">
    <location>
        <begin position="21"/>
        <end position="75"/>
    </location>
</feature>
<proteinExistence type="predicted"/>
<dbReference type="Gene3D" id="1.10.260.40">
    <property type="entry name" value="lambda repressor-like DNA-binding domains"/>
    <property type="match status" value="1"/>
</dbReference>
<dbReference type="RefSeq" id="WP_398278162.1">
    <property type="nucleotide sequence ID" value="NZ_JBITLV010000002.1"/>
</dbReference>
<keyword evidence="1" id="KW-0805">Transcription regulation</keyword>
<evidence type="ECO:0000256" key="2">
    <source>
        <dbReference type="ARBA" id="ARBA00023125"/>
    </source>
</evidence>
<dbReference type="Pfam" id="PF13377">
    <property type="entry name" value="Peripla_BP_3"/>
    <property type="match status" value="1"/>
</dbReference>
<dbReference type="SUPFAM" id="SSF47413">
    <property type="entry name" value="lambda repressor-like DNA-binding domains"/>
    <property type="match status" value="1"/>
</dbReference>
<keyword evidence="2 6" id="KW-0238">DNA-binding</keyword>
<dbReference type="GO" id="GO:0003677">
    <property type="term" value="F:DNA binding"/>
    <property type="evidence" value="ECO:0007669"/>
    <property type="project" value="UniProtKB-KW"/>
</dbReference>
<feature type="region of interest" description="Disordered" evidence="4">
    <location>
        <begin position="1"/>
        <end position="22"/>
    </location>
</feature>
<dbReference type="Gene3D" id="3.40.50.2300">
    <property type="match status" value="2"/>
</dbReference>
<dbReference type="InterPro" id="IPR046335">
    <property type="entry name" value="LacI/GalR-like_sensor"/>
</dbReference>
<dbReference type="Pfam" id="PF00356">
    <property type="entry name" value="LacI"/>
    <property type="match status" value="1"/>
</dbReference>
<reference evidence="6 7" key="1">
    <citation type="submission" date="2024-10" db="EMBL/GenBank/DDBJ databases">
        <title>The Natural Products Discovery Center: Release of the First 8490 Sequenced Strains for Exploring Actinobacteria Biosynthetic Diversity.</title>
        <authorList>
            <person name="Kalkreuter E."/>
            <person name="Kautsar S.A."/>
            <person name="Yang D."/>
            <person name="Bader C.D."/>
            <person name="Teijaro C.N."/>
            <person name="Fluegel L."/>
            <person name="Davis C.M."/>
            <person name="Simpson J.R."/>
            <person name="Lauterbach L."/>
            <person name="Steele A.D."/>
            <person name="Gui C."/>
            <person name="Meng S."/>
            <person name="Li G."/>
            <person name="Viehrig K."/>
            <person name="Ye F."/>
            <person name="Su P."/>
            <person name="Kiefer A.F."/>
            <person name="Nichols A."/>
            <person name="Cepeda A.J."/>
            <person name="Yan W."/>
            <person name="Fan B."/>
            <person name="Jiang Y."/>
            <person name="Adhikari A."/>
            <person name="Zheng C.-J."/>
            <person name="Schuster L."/>
            <person name="Cowan T.M."/>
            <person name="Smanski M.J."/>
            <person name="Chevrette M.G."/>
            <person name="De Carvalho L.P.S."/>
            <person name="Shen B."/>
        </authorList>
    </citation>
    <scope>NUCLEOTIDE SEQUENCE [LARGE SCALE GENOMIC DNA]</scope>
    <source>
        <strain evidence="6 7">NPDC049639</strain>
    </source>
</reference>
<keyword evidence="7" id="KW-1185">Reference proteome</keyword>
<keyword evidence="3" id="KW-0804">Transcription</keyword>
<organism evidence="6 7">
    <name type="scientific">Spongisporangium articulatum</name>
    <dbReference type="NCBI Taxonomy" id="3362603"/>
    <lineage>
        <taxon>Bacteria</taxon>
        <taxon>Bacillati</taxon>
        <taxon>Actinomycetota</taxon>
        <taxon>Actinomycetes</taxon>
        <taxon>Kineosporiales</taxon>
        <taxon>Kineosporiaceae</taxon>
        <taxon>Spongisporangium</taxon>
    </lineage>
</organism>